<keyword evidence="7" id="KW-0804">Transcription</keyword>
<evidence type="ECO:0000259" key="11">
    <source>
        <dbReference type="PROSITE" id="PS50110"/>
    </source>
</evidence>
<evidence type="ECO:0000313" key="13">
    <source>
        <dbReference type="EMBL" id="NMF24847.1"/>
    </source>
</evidence>
<dbReference type="PROSITE" id="PS50110">
    <property type="entry name" value="RESPONSE_REGULATORY"/>
    <property type="match status" value="1"/>
</dbReference>
<dbReference type="FunFam" id="3.40.50.2300:FF:000021">
    <property type="entry name" value="Two-component system response regulator KdpE"/>
    <property type="match status" value="1"/>
</dbReference>
<evidence type="ECO:0000313" key="14">
    <source>
        <dbReference type="Proteomes" id="UP000565613"/>
    </source>
</evidence>
<evidence type="ECO:0000256" key="7">
    <source>
        <dbReference type="ARBA" id="ARBA00023163"/>
    </source>
</evidence>
<dbReference type="InterPro" id="IPR036388">
    <property type="entry name" value="WH-like_DNA-bd_sf"/>
</dbReference>
<dbReference type="CDD" id="cd17620">
    <property type="entry name" value="REC_OmpR_KdpE-like"/>
    <property type="match status" value="1"/>
</dbReference>
<dbReference type="EMBL" id="JABAGR010000001">
    <property type="protein sequence ID" value="NMF24847.1"/>
    <property type="molecule type" value="Genomic_DNA"/>
</dbReference>
<gene>
    <name evidence="13" type="ORF">HF885_00115</name>
</gene>
<keyword evidence="3 8" id="KW-0597">Phosphoprotein</keyword>
<dbReference type="SUPFAM" id="SSF46894">
    <property type="entry name" value="C-terminal effector domain of the bipartite response regulators"/>
    <property type="match status" value="1"/>
</dbReference>
<keyword evidence="4" id="KW-0902">Two-component regulatory system</keyword>
<dbReference type="Gene3D" id="1.10.10.10">
    <property type="entry name" value="Winged helix-like DNA-binding domain superfamily/Winged helix DNA-binding domain"/>
    <property type="match status" value="1"/>
</dbReference>
<comment type="subcellular location">
    <subcellularLocation>
        <location evidence="1">Cytoplasm</location>
    </subcellularLocation>
</comment>
<evidence type="ECO:0000256" key="6">
    <source>
        <dbReference type="ARBA" id="ARBA00023125"/>
    </source>
</evidence>
<sequence length="300" mass="30729">MSSDATSIGPAAPAPEPAVTAASGAPAPTILVVEDDPEVRTFVAATLDAHGYAHQSASTGREAIALAATSAPDIILLDLGLPDIDGIEVVRAIRAWSVVPIIVVSARSEDADKIGALDAGADDYVCKPFSVGELLARIRAAERHLAMATAARAGATGVAGAVTSGASVPGAAPVPAAAPASAPAPAVFRDGGLAIDYAAGVVTLDGTEVHLTPIEYRLLCLLSRNVGKVLTHRYILDQVWGPHDDPAASRGASGRPAGQAGDLATLRVYMGSLRKKIERDTAHPRYIQTHVGVGYRMMSV</sequence>
<feature type="domain" description="Response regulatory" evidence="11">
    <location>
        <begin position="29"/>
        <end position="142"/>
    </location>
</feature>
<dbReference type="GO" id="GO:0005829">
    <property type="term" value="C:cytosol"/>
    <property type="evidence" value="ECO:0007669"/>
    <property type="project" value="TreeGrafter"/>
</dbReference>
<dbReference type="AlphaFoldDB" id="A0A7X9T908"/>
<dbReference type="RefSeq" id="WP_170102961.1">
    <property type="nucleotide sequence ID" value="NZ_JABAGR010000001.1"/>
</dbReference>
<dbReference type="PANTHER" id="PTHR48111">
    <property type="entry name" value="REGULATOR OF RPOS"/>
    <property type="match status" value="1"/>
</dbReference>
<dbReference type="Pfam" id="PF00486">
    <property type="entry name" value="Trans_reg_C"/>
    <property type="match status" value="2"/>
</dbReference>
<evidence type="ECO:0000256" key="9">
    <source>
        <dbReference type="PROSITE-ProRule" id="PRU01091"/>
    </source>
</evidence>
<dbReference type="InterPro" id="IPR016032">
    <property type="entry name" value="Sig_transdc_resp-reg_C-effctor"/>
</dbReference>
<feature type="region of interest" description="Disordered" evidence="10">
    <location>
        <begin position="1"/>
        <end position="21"/>
    </location>
</feature>
<dbReference type="InterPro" id="IPR001789">
    <property type="entry name" value="Sig_transdc_resp-reg_receiver"/>
</dbReference>
<feature type="DNA-binding region" description="OmpR/PhoB-type" evidence="9">
    <location>
        <begin position="185"/>
        <end position="299"/>
    </location>
</feature>
<dbReference type="Proteomes" id="UP000565613">
    <property type="component" value="Unassembled WGS sequence"/>
</dbReference>
<evidence type="ECO:0000256" key="5">
    <source>
        <dbReference type="ARBA" id="ARBA00023015"/>
    </source>
</evidence>
<dbReference type="GO" id="GO:0000987">
    <property type="term" value="F:cis-regulatory region sequence-specific DNA binding"/>
    <property type="evidence" value="ECO:0007669"/>
    <property type="project" value="UniProtKB-ARBA"/>
</dbReference>
<keyword evidence="6 9" id="KW-0238">DNA-binding</keyword>
<organism evidence="13 14">
    <name type="scientific">Parafannyhessea umbonata</name>
    <dbReference type="NCBI Taxonomy" id="604330"/>
    <lineage>
        <taxon>Bacteria</taxon>
        <taxon>Bacillati</taxon>
        <taxon>Actinomycetota</taxon>
        <taxon>Coriobacteriia</taxon>
        <taxon>Coriobacteriales</taxon>
        <taxon>Atopobiaceae</taxon>
        <taxon>Parafannyhessea</taxon>
    </lineage>
</organism>
<evidence type="ECO:0000256" key="2">
    <source>
        <dbReference type="ARBA" id="ARBA00022490"/>
    </source>
</evidence>
<dbReference type="Gene3D" id="3.40.50.2300">
    <property type="match status" value="1"/>
</dbReference>
<evidence type="ECO:0000256" key="4">
    <source>
        <dbReference type="ARBA" id="ARBA00023012"/>
    </source>
</evidence>
<comment type="caution">
    <text evidence="13">The sequence shown here is derived from an EMBL/GenBank/DDBJ whole genome shotgun (WGS) entry which is preliminary data.</text>
</comment>
<evidence type="ECO:0000256" key="10">
    <source>
        <dbReference type="SAM" id="MobiDB-lite"/>
    </source>
</evidence>
<dbReference type="GO" id="GO:0000156">
    <property type="term" value="F:phosphorelay response regulator activity"/>
    <property type="evidence" value="ECO:0007669"/>
    <property type="project" value="TreeGrafter"/>
</dbReference>
<evidence type="ECO:0000259" key="12">
    <source>
        <dbReference type="PROSITE" id="PS51755"/>
    </source>
</evidence>
<dbReference type="SUPFAM" id="SSF52172">
    <property type="entry name" value="CheY-like"/>
    <property type="match status" value="1"/>
</dbReference>
<dbReference type="InterPro" id="IPR011006">
    <property type="entry name" value="CheY-like_superfamily"/>
</dbReference>
<evidence type="ECO:0000256" key="3">
    <source>
        <dbReference type="ARBA" id="ARBA00022553"/>
    </source>
</evidence>
<evidence type="ECO:0000256" key="1">
    <source>
        <dbReference type="ARBA" id="ARBA00004496"/>
    </source>
</evidence>
<feature type="domain" description="OmpR/PhoB-type" evidence="12">
    <location>
        <begin position="185"/>
        <end position="299"/>
    </location>
</feature>
<dbReference type="PANTHER" id="PTHR48111:SF50">
    <property type="entry name" value="KDP OPERON TRANSCRIPTIONAL REGULATORY PROTEIN KDPE"/>
    <property type="match status" value="1"/>
</dbReference>
<dbReference type="Pfam" id="PF00072">
    <property type="entry name" value="Response_reg"/>
    <property type="match status" value="1"/>
</dbReference>
<dbReference type="SMART" id="SM00448">
    <property type="entry name" value="REC"/>
    <property type="match status" value="1"/>
</dbReference>
<dbReference type="GO" id="GO:0032993">
    <property type="term" value="C:protein-DNA complex"/>
    <property type="evidence" value="ECO:0007669"/>
    <property type="project" value="TreeGrafter"/>
</dbReference>
<dbReference type="PROSITE" id="PS51755">
    <property type="entry name" value="OMPR_PHOB"/>
    <property type="match status" value="1"/>
</dbReference>
<proteinExistence type="predicted"/>
<accession>A0A7X9T908</accession>
<name>A0A7X9T908_9ACTN</name>
<dbReference type="GO" id="GO:0042802">
    <property type="term" value="F:identical protein binding"/>
    <property type="evidence" value="ECO:0007669"/>
    <property type="project" value="UniProtKB-ARBA"/>
</dbReference>
<dbReference type="GO" id="GO:0045893">
    <property type="term" value="P:positive regulation of DNA-templated transcription"/>
    <property type="evidence" value="ECO:0007669"/>
    <property type="project" value="UniProtKB-ARBA"/>
</dbReference>
<dbReference type="CDD" id="cd00383">
    <property type="entry name" value="trans_reg_C"/>
    <property type="match status" value="1"/>
</dbReference>
<dbReference type="InterPro" id="IPR001867">
    <property type="entry name" value="OmpR/PhoB-type_DNA-bd"/>
</dbReference>
<reference evidence="13 14" key="1">
    <citation type="submission" date="2020-04" db="EMBL/GenBank/DDBJ databases">
        <authorList>
            <person name="Hitch T.C.A."/>
            <person name="Wylensek D."/>
            <person name="Clavel T."/>
        </authorList>
    </citation>
    <scope>NUCLEOTIDE SEQUENCE [LARGE SCALE GENOMIC DNA]</scope>
    <source>
        <strain evidence="13 14">105184</strain>
    </source>
</reference>
<feature type="modified residue" description="4-aspartylphosphate" evidence="8">
    <location>
        <position position="78"/>
    </location>
</feature>
<protein>
    <submittedName>
        <fullName evidence="13">Response regulator transcription factor</fullName>
    </submittedName>
</protein>
<keyword evidence="2" id="KW-0963">Cytoplasm</keyword>
<dbReference type="SMART" id="SM00862">
    <property type="entry name" value="Trans_reg_C"/>
    <property type="match status" value="1"/>
</dbReference>
<dbReference type="InterPro" id="IPR039420">
    <property type="entry name" value="WalR-like"/>
</dbReference>
<keyword evidence="5" id="KW-0805">Transcription regulation</keyword>
<evidence type="ECO:0000256" key="8">
    <source>
        <dbReference type="PROSITE-ProRule" id="PRU00169"/>
    </source>
</evidence>